<sequence length="876" mass="99370">MSQAEKEQADQRKAKQAHYKRERASGNRLWSVYVSESQIYEKDLIQGWRSEMEGLLTFAGIFSGVVTIFIIESYKTLNINPADQTLALLSQILHPSVNQNNGTVVMEALSPTSAFSPPLSSLVCNALWFISLTLTLLCAFVATLIKQWAQEFPRRVVMLSSPSIWSRTSLYLNYGFRRFNMHIVVRLPLLCLQEALVLFFAGLVPFLAPVNSIIMGTCSAVPLGFFLAYGAFTVLPLYHPNIPFPFHTPLAQMLLLLKQDWGSELMATIGMLYTRKRVAVMDPEANETLDSNEDDPFMHKSKRGALRPDVAREIEALAWTVQSLSDDDKLLLFVEGLPEALWDFDQNKPRGVYQAHFKILLRDPEVHLDQRLADFMAGSNSNLLERKDRLRRQLSVLRAIWAICAFFLHTGSPLPSPIGEANVDKALLGSKFIDSPDVQSMVPDVSALVRLNMIAYRSREWHPTHQVQSIIPDVPTLIRLSRAFTQPSDSDDDHFPAEAYADMHRTYTSYLLALSQCTASFQREQTVSLFHRSTMRFTDGYCTLQDALEHLIRSASDETADNVVFAARQMISPFAQTSEYPSWSPLPGLGRFVVRHPSLAASDLDSDSQPASKYHYTRYLCHKLCDNLKWQSDHQECVDALQLIYRNLLESDVPPSDLDTHLLVLRTLRTKTADIRTHRLVAIVQCVALMGNLSKTAELLRIFDDKDWFRSMLGLENDERMERASAQQVHGFASVGVVTTFFEQCAARSPDQTERDLDFETLELLERHTDMYMSPVIPTGLQRRFADAVSGFIRKYPEDCLVDRNALEMVLYRAVDEDNGWIDDADALHALDTAVSEVQPDQSYKFYAREIRRQIQKRLSPNNIFAASVSLDSDEE</sequence>
<keyword evidence="2" id="KW-0472">Membrane</keyword>
<feature type="transmembrane region" description="Helical" evidence="2">
    <location>
        <begin position="54"/>
        <end position="71"/>
    </location>
</feature>
<comment type="caution">
    <text evidence="4">The sequence shown here is derived from an EMBL/GenBank/DDBJ whole genome shotgun (WGS) entry which is preliminary data.</text>
</comment>
<dbReference type="EMBL" id="CAVNYO010000421">
    <property type="protein sequence ID" value="CAK5278198.1"/>
    <property type="molecule type" value="Genomic_DNA"/>
</dbReference>
<protein>
    <recommendedName>
        <fullName evidence="3">DUF6535 domain-containing protein</fullName>
    </recommendedName>
</protein>
<evidence type="ECO:0000313" key="5">
    <source>
        <dbReference type="Proteomes" id="UP001295794"/>
    </source>
</evidence>
<feature type="transmembrane region" description="Helical" evidence="2">
    <location>
        <begin position="187"/>
        <end position="207"/>
    </location>
</feature>
<feature type="transmembrane region" description="Helical" evidence="2">
    <location>
        <begin position="213"/>
        <end position="238"/>
    </location>
</feature>
<reference evidence="4" key="1">
    <citation type="submission" date="2023-11" db="EMBL/GenBank/DDBJ databases">
        <authorList>
            <person name="De Vega J J."/>
            <person name="De Vega J J."/>
        </authorList>
    </citation>
    <scope>NUCLEOTIDE SEQUENCE</scope>
</reference>
<name>A0AAD2K4F8_9AGAR</name>
<feature type="transmembrane region" description="Helical" evidence="2">
    <location>
        <begin position="126"/>
        <end position="145"/>
    </location>
</feature>
<accession>A0AAD2K4F8</accession>
<feature type="region of interest" description="Disordered" evidence="1">
    <location>
        <begin position="1"/>
        <end position="20"/>
    </location>
</feature>
<evidence type="ECO:0000313" key="4">
    <source>
        <dbReference type="EMBL" id="CAK5278198.1"/>
    </source>
</evidence>
<feature type="transmembrane region" description="Helical" evidence="2">
    <location>
        <begin position="396"/>
        <end position="414"/>
    </location>
</feature>
<feature type="compositionally biased region" description="Basic and acidic residues" evidence="1">
    <location>
        <begin position="1"/>
        <end position="13"/>
    </location>
</feature>
<evidence type="ECO:0000256" key="2">
    <source>
        <dbReference type="SAM" id="Phobius"/>
    </source>
</evidence>
<evidence type="ECO:0000256" key="1">
    <source>
        <dbReference type="SAM" id="MobiDB-lite"/>
    </source>
</evidence>
<feature type="domain" description="DUF6535" evidence="3">
    <location>
        <begin position="30"/>
        <end position="208"/>
    </location>
</feature>
<keyword evidence="2" id="KW-0812">Transmembrane</keyword>
<keyword evidence="5" id="KW-1185">Reference proteome</keyword>
<evidence type="ECO:0000259" key="3">
    <source>
        <dbReference type="Pfam" id="PF20153"/>
    </source>
</evidence>
<gene>
    <name evidence="4" type="ORF">MYCIT1_LOCUS27477</name>
</gene>
<keyword evidence="2" id="KW-1133">Transmembrane helix</keyword>
<dbReference type="Pfam" id="PF20153">
    <property type="entry name" value="DUF6535"/>
    <property type="match status" value="1"/>
</dbReference>
<dbReference type="InterPro" id="IPR045338">
    <property type="entry name" value="DUF6535"/>
</dbReference>
<dbReference type="AlphaFoldDB" id="A0AAD2K4F8"/>
<dbReference type="Proteomes" id="UP001295794">
    <property type="component" value="Unassembled WGS sequence"/>
</dbReference>
<proteinExistence type="predicted"/>
<organism evidence="4 5">
    <name type="scientific">Mycena citricolor</name>
    <dbReference type="NCBI Taxonomy" id="2018698"/>
    <lineage>
        <taxon>Eukaryota</taxon>
        <taxon>Fungi</taxon>
        <taxon>Dikarya</taxon>
        <taxon>Basidiomycota</taxon>
        <taxon>Agaricomycotina</taxon>
        <taxon>Agaricomycetes</taxon>
        <taxon>Agaricomycetidae</taxon>
        <taxon>Agaricales</taxon>
        <taxon>Marasmiineae</taxon>
        <taxon>Mycenaceae</taxon>
        <taxon>Mycena</taxon>
    </lineage>
</organism>